<dbReference type="RefSeq" id="WP_092458928.1">
    <property type="nucleotide sequence ID" value="NZ_FPCJ01000001.1"/>
</dbReference>
<evidence type="ECO:0000313" key="2">
    <source>
        <dbReference type="EMBL" id="SFV31892.1"/>
    </source>
</evidence>
<dbReference type="AlphaFoldDB" id="A0A1I7NB36"/>
<feature type="transmembrane region" description="Helical" evidence="1">
    <location>
        <begin position="260"/>
        <end position="280"/>
    </location>
</feature>
<dbReference type="EMBL" id="FPCJ01000001">
    <property type="protein sequence ID" value="SFV31892.1"/>
    <property type="molecule type" value="Genomic_DNA"/>
</dbReference>
<feature type="transmembrane region" description="Helical" evidence="1">
    <location>
        <begin position="139"/>
        <end position="162"/>
    </location>
</feature>
<feature type="transmembrane region" description="Helical" evidence="1">
    <location>
        <begin position="63"/>
        <end position="82"/>
    </location>
</feature>
<protein>
    <recommendedName>
        <fullName evidence="4">Patatin-like phospholipase</fullName>
    </recommendedName>
</protein>
<sequence>MKKWNIVFYRFFPVQLTLLHLRHYPLLLLIWVMLFAMVGGNFARSFGAHTLFLDPEYLGQVSFYGFLILGVTTGTFMMSWNITTFILHSKRFRFLATTTQPFFKYCLNNAFIPVLFYAYTIWKMVAYQRYEELADWPTIGFFIEGYTLGILLVVFISFFYFFNADRTILKSLQRRMGGPRKILAQVLKKEEYRDEEALPVKYYFNSPLKIRRARDVSHYDPLFLASIFREHHFAAVLSILFAFVLMIMLSYLISLPVFRIPAGSSILLFLTVLMGILGAFSYFFGSWALPIAAGLLLLVNLLIKLDVIDTRSKAYGLDYRYRSLRPAYQLRTFDSLFTPQRAQQDANLTLQILNRWYHRQATEKPPLVIMNVSGGGSRAATWAMEVLLHADSLSKGQLMKHTVFITGASGGMLGAAYFRELYLRARTSHSVNLYDHQYVDNIARDLLNAILSYYAVNDYFSFFQFFTIDSNRYAKDRGYAFEQQLNLNTGGVLEKSLADYEKPESDGLIPLLLITATITADGRCLLISPQHMSYLCYPRMPAGIDSLHRVIDAIDFMTYFAAQHPQKLLFTNALRMSATFPYILPNVYLPTRPIIDVMDAGLRDNYGQEMSLRFLYVFRDWVNTHTSRVIFLQIRDNPRDTLSPVAQQKDLRDMLLEPLFTVQKNWDHFQDYYQNDMISYARHFLTVPFEHIVFQYIPQSHQQSAPLNWHLTTREKQDIHQALYNKSNQAALRQLMRALNE</sequence>
<dbReference type="SUPFAM" id="SSF52151">
    <property type="entry name" value="FabD/lysophospholipase-like"/>
    <property type="match status" value="1"/>
</dbReference>
<keyword evidence="3" id="KW-1185">Reference proteome</keyword>
<gene>
    <name evidence="2" type="ORF">SAMN05660895_1203</name>
</gene>
<proteinExistence type="predicted"/>
<evidence type="ECO:0008006" key="4">
    <source>
        <dbReference type="Google" id="ProtNLM"/>
    </source>
</evidence>
<keyword evidence="1" id="KW-0812">Transmembrane</keyword>
<evidence type="ECO:0000313" key="3">
    <source>
        <dbReference type="Proteomes" id="UP000199537"/>
    </source>
</evidence>
<dbReference type="STRING" id="1393122.SAMN05660895_1203"/>
<feature type="transmembrane region" description="Helical" evidence="1">
    <location>
        <begin position="233"/>
        <end position="254"/>
    </location>
</feature>
<feature type="transmembrane region" description="Helical" evidence="1">
    <location>
        <begin position="102"/>
        <end position="119"/>
    </location>
</feature>
<feature type="transmembrane region" description="Helical" evidence="1">
    <location>
        <begin position="21"/>
        <end position="43"/>
    </location>
</feature>
<name>A0A1I7NB36_9BACT</name>
<accession>A0A1I7NB36</accession>
<keyword evidence="1" id="KW-0472">Membrane</keyword>
<feature type="transmembrane region" description="Helical" evidence="1">
    <location>
        <begin position="287"/>
        <end position="303"/>
    </location>
</feature>
<dbReference type="OrthoDB" id="1488930at2"/>
<keyword evidence="1" id="KW-1133">Transmembrane helix</keyword>
<dbReference type="Gene3D" id="3.40.1090.10">
    <property type="entry name" value="Cytosolic phospholipase A2 catalytic domain"/>
    <property type="match status" value="1"/>
</dbReference>
<organism evidence="2 3">
    <name type="scientific">Thermoflavifilum thermophilum</name>
    <dbReference type="NCBI Taxonomy" id="1393122"/>
    <lineage>
        <taxon>Bacteria</taxon>
        <taxon>Pseudomonadati</taxon>
        <taxon>Bacteroidota</taxon>
        <taxon>Chitinophagia</taxon>
        <taxon>Chitinophagales</taxon>
        <taxon>Chitinophagaceae</taxon>
        <taxon>Thermoflavifilum</taxon>
    </lineage>
</organism>
<dbReference type="InterPro" id="IPR016035">
    <property type="entry name" value="Acyl_Trfase/lysoPLipase"/>
</dbReference>
<reference evidence="3" key="1">
    <citation type="submission" date="2016-10" db="EMBL/GenBank/DDBJ databases">
        <authorList>
            <person name="Varghese N."/>
            <person name="Submissions S."/>
        </authorList>
    </citation>
    <scope>NUCLEOTIDE SEQUENCE [LARGE SCALE GENOMIC DNA]</scope>
    <source>
        <strain evidence="3">DSM 14807</strain>
    </source>
</reference>
<dbReference type="Proteomes" id="UP000199537">
    <property type="component" value="Unassembled WGS sequence"/>
</dbReference>
<evidence type="ECO:0000256" key="1">
    <source>
        <dbReference type="SAM" id="Phobius"/>
    </source>
</evidence>